<sequence>MHYARAYERRAQAMPPGPPSRGGRPAARPPPPAARPDRPNPTAPSAPAPAATRTFRRLTPAEQLERRRLGLCFNCDEPYAPGHICPRLFYLETVDDFEADTLAEPPAPPEPATTTAPATAFVVSLHALAGIRHERTMLLPVTIRGENLVALLDTGSTHNFLPATTMRRLALQPSGGAHLRVTVANGDRLQCHGLAQHVPLTISDEHFTITCAGIDLGCFDFILGVDFLRTLGPILWDFDTLTMTLCCQGRRVQWEGIGAPLRPRSFSSPRPTPRPSIPS</sequence>
<gene>
    <name evidence="2" type="ORF">QYE76_021396</name>
</gene>
<dbReference type="Proteomes" id="UP001231189">
    <property type="component" value="Unassembled WGS sequence"/>
</dbReference>
<dbReference type="GO" id="GO:0006508">
    <property type="term" value="P:proteolysis"/>
    <property type="evidence" value="ECO:0007669"/>
    <property type="project" value="InterPro"/>
</dbReference>
<comment type="caution">
    <text evidence="2">The sequence shown here is derived from an EMBL/GenBank/DDBJ whole genome shotgun (WGS) entry which is preliminary data.</text>
</comment>
<organism evidence="2 3">
    <name type="scientific">Lolium multiflorum</name>
    <name type="common">Italian ryegrass</name>
    <name type="synonym">Lolium perenne subsp. multiflorum</name>
    <dbReference type="NCBI Taxonomy" id="4521"/>
    <lineage>
        <taxon>Eukaryota</taxon>
        <taxon>Viridiplantae</taxon>
        <taxon>Streptophyta</taxon>
        <taxon>Embryophyta</taxon>
        <taxon>Tracheophyta</taxon>
        <taxon>Spermatophyta</taxon>
        <taxon>Magnoliopsida</taxon>
        <taxon>Liliopsida</taxon>
        <taxon>Poales</taxon>
        <taxon>Poaceae</taxon>
        <taxon>BOP clade</taxon>
        <taxon>Pooideae</taxon>
        <taxon>Poodae</taxon>
        <taxon>Poeae</taxon>
        <taxon>Poeae Chloroplast Group 2 (Poeae type)</taxon>
        <taxon>Loliodinae</taxon>
        <taxon>Loliinae</taxon>
        <taxon>Lolium</taxon>
    </lineage>
</organism>
<proteinExistence type="predicted"/>
<feature type="region of interest" description="Disordered" evidence="1">
    <location>
        <begin position="1"/>
        <end position="52"/>
    </location>
</feature>
<dbReference type="Pfam" id="PF13975">
    <property type="entry name" value="gag-asp_proteas"/>
    <property type="match status" value="1"/>
</dbReference>
<dbReference type="InterPro" id="IPR001969">
    <property type="entry name" value="Aspartic_peptidase_AS"/>
</dbReference>
<feature type="compositionally biased region" description="Pro residues" evidence="1">
    <location>
        <begin position="27"/>
        <end position="47"/>
    </location>
</feature>
<protein>
    <submittedName>
        <fullName evidence="2">Uncharacterized protein</fullName>
    </submittedName>
</protein>
<reference evidence="2" key="1">
    <citation type="submission" date="2023-07" db="EMBL/GenBank/DDBJ databases">
        <title>A chromosome-level genome assembly of Lolium multiflorum.</title>
        <authorList>
            <person name="Chen Y."/>
            <person name="Copetti D."/>
            <person name="Kolliker R."/>
            <person name="Studer B."/>
        </authorList>
    </citation>
    <scope>NUCLEOTIDE SEQUENCE</scope>
    <source>
        <strain evidence="2">02402/16</strain>
        <tissue evidence="2">Leaf</tissue>
    </source>
</reference>
<accession>A0AAD8R9G2</accession>
<evidence type="ECO:0000313" key="3">
    <source>
        <dbReference type="Proteomes" id="UP001231189"/>
    </source>
</evidence>
<name>A0AAD8R9G2_LOLMU</name>
<dbReference type="CDD" id="cd00303">
    <property type="entry name" value="retropepsin_like"/>
    <property type="match status" value="1"/>
</dbReference>
<dbReference type="InterPro" id="IPR021109">
    <property type="entry name" value="Peptidase_aspartic_dom_sf"/>
</dbReference>
<dbReference type="AlphaFoldDB" id="A0AAD8R9G2"/>
<dbReference type="GO" id="GO:0004190">
    <property type="term" value="F:aspartic-type endopeptidase activity"/>
    <property type="evidence" value="ECO:0007669"/>
    <property type="project" value="InterPro"/>
</dbReference>
<dbReference type="PROSITE" id="PS00141">
    <property type="entry name" value="ASP_PROTEASE"/>
    <property type="match status" value="1"/>
</dbReference>
<evidence type="ECO:0000313" key="2">
    <source>
        <dbReference type="EMBL" id="KAK1615879.1"/>
    </source>
</evidence>
<dbReference type="SUPFAM" id="SSF50630">
    <property type="entry name" value="Acid proteases"/>
    <property type="match status" value="1"/>
</dbReference>
<feature type="compositionally biased region" description="Basic and acidic residues" evidence="1">
    <location>
        <begin position="1"/>
        <end position="11"/>
    </location>
</feature>
<dbReference type="EMBL" id="JAUUTY010000006">
    <property type="protein sequence ID" value="KAK1615879.1"/>
    <property type="molecule type" value="Genomic_DNA"/>
</dbReference>
<dbReference type="Gene3D" id="2.40.70.10">
    <property type="entry name" value="Acid Proteases"/>
    <property type="match status" value="1"/>
</dbReference>
<evidence type="ECO:0000256" key="1">
    <source>
        <dbReference type="SAM" id="MobiDB-lite"/>
    </source>
</evidence>
<keyword evidence="3" id="KW-1185">Reference proteome</keyword>